<comment type="caution">
    <text evidence="11">The sequence shown here is derived from an EMBL/GenBank/DDBJ whole genome shotgun (WGS) entry which is preliminary data.</text>
</comment>
<dbReference type="GO" id="GO:0004197">
    <property type="term" value="F:cysteine-type endopeptidase activity"/>
    <property type="evidence" value="ECO:0007669"/>
    <property type="project" value="UniProtKB-EC"/>
</dbReference>
<accession>A0A9W7YDB7</accession>
<dbReference type="PROSITE" id="PS00639">
    <property type="entry name" value="THIOL_PROTEASE_HIS"/>
    <property type="match status" value="1"/>
</dbReference>
<dbReference type="PIRSF" id="PIRSF005700">
    <property type="entry name" value="PepC"/>
    <property type="match status" value="1"/>
</dbReference>
<evidence type="ECO:0000256" key="5">
    <source>
        <dbReference type="ARBA" id="ARBA00022801"/>
    </source>
</evidence>
<comment type="subcellular location">
    <subcellularLocation>
        <location evidence="9">Mitochondrion</location>
    </subcellularLocation>
    <subcellularLocation>
        <location evidence="9">Cytoplasm</location>
    </subcellularLocation>
</comment>
<sequence>MAGGSEACSADTGRRVTLSQLDGYRSTFEEDGKNRLATLTISRESYTNSLENRYVFLEHPPVFSHKLAIDAPITDQKSSGRCWLFAGLNLLRQGMMKEYNVEELELSQPYLFFYDKLEKANWFLENILTTASEELDGRVVQYLLKDPVGDGGQWDMFVALVEKYGIVPKEAYPETHHTSSSGQMDSLITTKLREYARQLRGAHAEGASADRLREQKRGMLEEIFRIMSISLGRPPERVTWAFYDKDKKFHEYRGLTPVEFYKQHVKFDCTATVSLINDPRNEYMRKYTVQYLGNVVGAEEVHYINLDVGELKRFAAEAIQAGKAVWFGCDVGKFHSRNKGMMDPELIDYKTAFNFGFSATKAERLQYGESLMTHAMLLTGVHVEDGKTVRWRIENSWGGDYGNKGYLTMTDRWFDEFVYQIVLPTADLPKQVADVLDQEALVLPPWDPMGALAN</sequence>
<dbReference type="OrthoDB" id="2666448at2759"/>
<evidence type="ECO:0000256" key="8">
    <source>
        <dbReference type="ARBA" id="ARBA00026080"/>
    </source>
</evidence>
<evidence type="ECO:0000256" key="4">
    <source>
        <dbReference type="ARBA" id="ARBA00022670"/>
    </source>
</evidence>
<keyword evidence="9" id="KW-0963">Cytoplasm</keyword>
<comment type="catalytic activity">
    <reaction evidence="1 9">
        <text>Inactivates bleomycin B2 (a cytotoxic glycometallopeptide) by hydrolysis of a carboxyamide bond of beta-aminoalanine, but also shows general aminopeptidase activity. The specificity varies somewhat with source, but amino acid arylamides of Met, Leu and Ala are preferred.</text>
        <dbReference type="EC" id="3.4.22.40"/>
    </reaction>
</comment>
<feature type="active site" evidence="10">
    <location>
        <position position="82"/>
    </location>
</feature>
<evidence type="ECO:0000313" key="11">
    <source>
        <dbReference type="EMBL" id="KAJ1729933.1"/>
    </source>
</evidence>
<evidence type="ECO:0000256" key="7">
    <source>
        <dbReference type="ARBA" id="ARBA00025347"/>
    </source>
</evidence>
<evidence type="ECO:0000256" key="1">
    <source>
        <dbReference type="ARBA" id="ARBA00000423"/>
    </source>
</evidence>
<dbReference type="GO" id="GO:0043418">
    <property type="term" value="P:homocysteine catabolic process"/>
    <property type="evidence" value="ECO:0007669"/>
    <property type="project" value="TreeGrafter"/>
</dbReference>
<keyword evidence="5 9" id="KW-0378">Hydrolase</keyword>
<dbReference type="PROSITE" id="PS00139">
    <property type="entry name" value="THIOL_PROTEASE_CYS"/>
    <property type="match status" value="1"/>
</dbReference>
<gene>
    <name evidence="11" type="primary">LAP3</name>
    <name evidence="11" type="ORF">LPJ61_003281</name>
</gene>
<dbReference type="EMBL" id="JANBOI010000530">
    <property type="protein sequence ID" value="KAJ1729933.1"/>
    <property type="molecule type" value="Genomic_DNA"/>
</dbReference>
<comment type="similarity">
    <text evidence="9">Belongs to the peptidase C1 family.</text>
</comment>
<dbReference type="InterPro" id="IPR038765">
    <property type="entry name" value="Papain-like_cys_pep_sf"/>
</dbReference>
<reference evidence="11" key="1">
    <citation type="submission" date="2022-07" db="EMBL/GenBank/DDBJ databases">
        <title>Phylogenomic reconstructions and comparative analyses of Kickxellomycotina fungi.</title>
        <authorList>
            <person name="Reynolds N.K."/>
            <person name="Stajich J.E."/>
            <person name="Barry K."/>
            <person name="Grigoriev I.V."/>
            <person name="Crous P."/>
            <person name="Smith M.E."/>
        </authorList>
    </citation>
    <scope>NUCLEOTIDE SEQUENCE</scope>
    <source>
        <strain evidence="11">BCRC 34381</strain>
    </source>
</reference>
<evidence type="ECO:0000256" key="10">
    <source>
        <dbReference type="PIRSR" id="PIRSR005700-1"/>
    </source>
</evidence>
<proteinExistence type="inferred from homology"/>
<keyword evidence="4 9" id="KW-0645">Protease</keyword>
<dbReference type="GO" id="GO:0006508">
    <property type="term" value="P:proteolysis"/>
    <property type="evidence" value="ECO:0007669"/>
    <property type="project" value="UniProtKB-KW"/>
</dbReference>
<protein>
    <recommendedName>
        <fullName evidence="3 9">Cysteine proteinase 1, mitochondrial</fullName>
        <ecNumber evidence="2 9">3.4.22.40</ecNumber>
    </recommendedName>
</protein>
<organism evidence="11 12">
    <name type="scientific">Coemansia biformis</name>
    <dbReference type="NCBI Taxonomy" id="1286918"/>
    <lineage>
        <taxon>Eukaryota</taxon>
        <taxon>Fungi</taxon>
        <taxon>Fungi incertae sedis</taxon>
        <taxon>Zoopagomycota</taxon>
        <taxon>Kickxellomycotina</taxon>
        <taxon>Kickxellomycetes</taxon>
        <taxon>Kickxellales</taxon>
        <taxon>Kickxellaceae</taxon>
        <taxon>Coemansia</taxon>
    </lineage>
</organism>
<dbReference type="InterPro" id="IPR004134">
    <property type="entry name" value="Peptidase_C1B"/>
</dbReference>
<dbReference type="PANTHER" id="PTHR10363:SF2">
    <property type="entry name" value="BLEOMYCIN HYDROLASE"/>
    <property type="match status" value="1"/>
</dbReference>
<name>A0A9W7YDB7_9FUNG</name>
<evidence type="ECO:0000256" key="9">
    <source>
        <dbReference type="PIRNR" id="PIRNR005700"/>
    </source>
</evidence>
<comment type="function">
    <text evidence="9">Has aminopeptidase activity, shortening substrate peptides sequentially by 1 amino acid. Has bleomycin hydrolase activity, which can protect the cell from the toxic effects of bleomycin. Has homocysteine-thiolactonase activity, protecting the cell against homocysteine toxicity.</text>
</comment>
<dbReference type="EC" id="3.4.22.40" evidence="2 9"/>
<dbReference type="SUPFAM" id="SSF54001">
    <property type="entry name" value="Cysteine proteinases"/>
    <property type="match status" value="1"/>
</dbReference>
<keyword evidence="12" id="KW-1185">Reference proteome</keyword>
<dbReference type="GO" id="GO:0005739">
    <property type="term" value="C:mitochondrion"/>
    <property type="evidence" value="ECO:0007669"/>
    <property type="project" value="UniProtKB-SubCell"/>
</dbReference>
<dbReference type="PANTHER" id="PTHR10363">
    <property type="entry name" value="BLEOMYCIN HYDROLASE"/>
    <property type="match status" value="1"/>
</dbReference>
<feature type="active site" evidence="10">
    <location>
        <position position="395"/>
    </location>
</feature>
<keyword evidence="6 9" id="KW-0788">Thiol protease</keyword>
<dbReference type="GO" id="GO:0070005">
    <property type="term" value="F:cysteine-type aminopeptidase activity"/>
    <property type="evidence" value="ECO:0007669"/>
    <property type="project" value="InterPro"/>
</dbReference>
<evidence type="ECO:0000313" key="12">
    <source>
        <dbReference type="Proteomes" id="UP001143981"/>
    </source>
</evidence>
<dbReference type="Gene3D" id="3.90.70.10">
    <property type="entry name" value="Cysteine proteinases"/>
    <property type="match status" value="1"/>
</dbReference>
<dbReference type="InterPro" id="IPR025660">
    <property type="entry name" value="Pept_his_AS"/>
</dbReference>
<dbReference type="InterPro" id="IPR000169">
    <property type="entry name" value="Pept_cys_AS"/>
</dbReference>
<comment type="function">
    <text evidence="7">The normal physiological role of the enzyme is unknown, but it is not essential for the viability of yeast cells. Has aminopeptidase activity, shortening substrate peptides sequentially by 1 amino acid. Has bleomycin hydrolase activity, which can protect the cell from the toxic effects of bleomycin. Has homocysteine-thiolactonase activity, protecting the cell against homocysteine toxicity. Acts as a repressor in the GAL4 regulatory system, but this does not require either the peptidase or nucleic acid-binding activities.</text>
</comment>
<evidence type="ECO:0000256" key="6">
    <source>
        <dbReference type="ARBA" id="ARBA00022807"/>
    </source>
</evidence>
<comment type="subunit">
    <text evidence="8">Homohexamer. Binds to nucleic acids. Binds single-stranded DNA and RNA with higher affinity than double-stranded DNA.</text>
</comment>
<evidence type="ECO:0000256" key="3">
    <source>
        <dbReference type="ARBA" id="ARBA00016900"/>
    </source>
</evidence>
<dbReference type="Proteomes" id="UP001143981">
    <property type="component" value="Unassembled WGS sequence"/>
</dbReference>
<dbReference type="GO" id="GO:0009636">
    <property type="term" value="P:response to toxic substance"/>
    <property type="evidence" value="ECO:0007669"/>
    <property type="project" value="TreeGrafter"/>
</dbReference>
<dbReference type="Pfam" id="PF03051">
    <property type="entry name" value="Peptidase_C1_2"/>
    <property type="match status" value="1"/>
</dbReference>
<evidence type="ECO:0000256" key="2">
    <source>
        <dbReference type="ARBA" id="ARBA00012465"/>
    </source>
</evidence>
<feature type="active site" evidence="10">
    <location>
        <position position="374"/>
    </location>
</feature>
<dbReference type="CDD" id="cd00585">
    <property type="entry name" value="Peptidase_C1B"/>
    <property type="match status" value="1"/>
</dbReference>
<keyword evidence="9" id="KW-0496">Mitochondrion</keyword>
<dbReference type="AlphaFoldDB" id="A0A9W7YDB7"/>